<dbReference type="AlphaFoldDB" id="A0A0G4GC36"/>
<feature type="compositionally biased region" description="Polar residues" evidence="2">
    <location>
        <begin position="425"/>
        <end position="441"/>
    </location>
</feature>
<keyword evidence="4" id="KW-1185">Reference proteome</keyword>
<accession>A0A0G4GC36</accession>
<feature type="compositionally biased region" description="Basic and acidic residues" evidence="2">
    <location>
        <begin position="368"/>
        <end position="390"/>
    </location>
</feature>
<protein>
    <submittedName>
        <fullName evidence="3">Uncharacterized protein</fullName>
    </submittedName>
</protein>
<evidence type="ECO:0000313" key="4">
    <source>
        <dbReference type="Proteomes" id="UP000041254"/>
    </source>
</evidence>
<dbReference type="InParanoid" id="A0A0G4GC36"/>
<dbReference type="Proteomes" id="UP000041254">
    <property type="component" value="Unassembled WGS sequence"/>
</dbReference>
<feature type="region of interest" description="Disordered" evidence="2">
    <location>
        <begin position="255"/>
        <end position="276"/>
    </location>
</feature>
<dbReference type="Gene3D" id="1.10.287.1490">
    <property type="match status" value="1"/>
</dbReference>
<reference evidence="3 4" key="1">
    <citation type="submission" date="2014-11" db="EMBL/GenBank/DDBJ databases">
        <authorList>
            <person name="Zhu J."/>
            <person name="Qi W."/>
            <person name="Song R."/>
        </authorList>
    </citation>
    <scope>NUCLEOTIDE SEQUENCE [LARGE SCALE GENOMIC DNA]</scope>
</reference>
<organism evidence="3 4">
    <name type="scientific">Vitrella brassicaformis (strain CCMP3155)</name>
    <dbReference type="NCBI Taxonomy" id="1169540"/>
    <lineage>
        <taxon>Eukaryota</taxon>
        <taxon>Sar</taxon>
        <taxon>Alveolata</taxon>
        <taxon>Colpodellida</taxon>
        <taxon>Vitrellaceae</taxon>
        <taxon>Vitrella</taxon>
    </lineage>
</organism>
<sequence>MAPRRKEELQLLLKEAHRVRSEVDALTCRLAALEKGGVSEVDRDRMEQTITVMKQQLQVHTVLINDVKQQLDDLKARTEEDAQHKEARAEIRRLRNEMKGLSEVQSLFEATRVSEGREAERQMARVVKDMEAMQAEMGQLKGLKAEMASLRQEMGDLSRAHAKVDTDVMALQGGLQQLQMHCGQIQQILTQIKALQASLDSQGARVSTVSDSVADVKQITSRLAQKLDGLWSSHERDHSALEDLRRDVRHLQQAHEELQRQQQEAGNGGRQEGAAGAAEDMLGRCMQQIHKLSLSVTQLQGKIHRHFEATSSHRSPSLETEGRPPAIPECDELYDCSLPLPPPALSATATHKQMTTQTSPRLAAMLEGESKREKVGERRRSSPDTKESRTIKRAWGFLNPTPATTTASVVTLNDIDRHSDDSHYRTSYRTSHASHTTSLDNSAIVPVERRAHSPLNRAARATVAAAGAQLRGIGSLGFTMVARRLEAMVSGGHGESDTVSESSKAHSEGGRKKEKRVSKKSKRASGGGQDG</sequence>
<feature type="region of interest" description="Disordered" evidence="2">
    <location>
        <begin position="491"/>
        <end position="531"/>
    </location>
</feature>
<feature type="region of interest" description="Disordered" evidence="2">
    <location>
        <begin position="366"/>
        <end position="393"/>
    </location>
</feature>
<feature type="coiled-coil region" evidence="1">
    <location>
        <begin position="57"/>
        <end position="160"/>
    </location>
</feature>
<dbReference type="EMBL" id="CDMY01000614">
    <property type="protein sequence ID" value="CEM26411.1"/>
    <property type="molecule type" value="Genomic_DNA"/>
</dbReference>
<feature type="region of interest" description="Disordered" evidence="2">
    <location>
        <begin position="418"/>
        <end position="442"/>
    </location>
</feature>
<proteinExistence type="predicted"/>
<keyword evidence="1" id="KW-0175">Coiled coil</keyword>
<evidence type="ECO:0000313" key="3">
    <source>
        <dbReference type="EMBL" id="CEM26411.1"/>
    </source>
</evidence>
<name>A0A0G4GC36_VITBC</name>
<dbReference type="SUPFAM" id="SSF58100">
    <property type="entry name" value="Bacterial hemolysins"/>
    <property type="match status" value="1"/>
</dbReference>
<gene>
    <name evidence="3" type="ORF">Vbra_22103</name>
</gene>
<evidence type="ECO:0000256" key="1">
    <source>
        <dbReference type="SAM" id="Coils"/>
    </source>
</evidence>
<dbReference type="VEuPathDB" id="CryptoDB:Vbra_22103"/>
<evidence type="ECO:0000256" key="2">
    <source>
        <dbReference type="SAM" id="MobiDB-lite"/>
    </source>
</evidence>
<feature type="compositionally biased region" description="Basic residues" evidence="2">
    <location>
        <begin position="512"/>
        <end position="523"/>
    </location>
</feature>